<dbReference type="AlphaFoldDB" id="A0A1I2W1C7"/>
<evidence type="ECO:0000313" key="4">
    <source>
        <dbReference type="EMBL" id="SFG94489.1"/>
    </source>
</evidence>
<evidence type="ECO:0000259" key="2">
    <source>
        <dbReference type="Pfam" id="PF00534"/>
    </source>
</evidence>
<feature type="domain" description="Glycosyl transferase family 1" evidence="2">
    <location>
        <begin position="177"/>
        <end position="335"/>
    </location>
</feature>
<dbReference type="PANTHER" id="PTHR46401">
    <property type="entry name" value="GLYCOSYLTRANSFERASE WBBK-RELATED"/>
    <property type="match status" value="1"/>
</dbReference>
<evidence type="ECO:0000256" key="1">
    <source>
        <dbReference type="ARBA" id="ARBA00022679"/>
    </source>
</evidence>
<dbReference type="GO" id="GO:0016757">
    <property type="term" value="F:glycosyltransferase activity"/>
    <property type="evidence" value="ECO:0007669"/>
    <property type="project" value="InterPro"/>
</dbReference>
<proteinExistence type="predicted"/>
<dbReference type="Pfam" id="PF13439">
    <property type="entry name" value="Glyco_transf_4"/>
    <property type="match status" value="1"/>
</dbReference>
<dbReference type="InterPro" id="IPR001296">
    <property type="entry name" value="Glyco_trans_1"/>
</dbReference>
<keyword evidence="5" id="KW-1185">Reference proteome</keyword>
<dbReference type="OrthoDB" id="9797829at2"/>
<dbReference type="Proteomes" id="UP000198752">
    <property type="component" value="Unassembled WGS sequence"/>
</dbReference>
<dbReference type="STRING" id="269670.SAMN02982927_03324"/>
<dbReference type="Gene3D" id="3.40.50.2000">
    <property type="entry name" value="Glycogen Phosphorylase B"/>
    <property type="match status" value="2"/>
</dbReference>
<name>A0A1I2W1C7_9BACL</name>
<dbReference type="GO" id="GO:0009103">
    <property type="term" value="P:lipopolysaccharide biosynthetic process"/>
    <property type="evidence" value="ECO:0007669"/>
    <property type="project" value="TreeGrafter"/>
</dbReference>
<protein>
    <submittedName>
        <fullName evidence="4">Glycosyltransferase involved in cell wall bisynthesis</fullName>
    </submittedName>
</protein>
<sequence length="368" mass="42209">MKPLICIDMRMKNNSGIGRYITNIVDFVIRDMQNVEFCLLGDNDSLYQYKDFANVTIIKCSSKIYSISEQIEIIRKIPKNTLLFWSPHYNIPLFYRGNLLVTIHDLFHISMKEYVKGFIKKTYAKVMFKMISKKANKIMVVSKFTKAELMKFVSYKKEDIIITYNGVDQTWFHSEAKPVDNPPYLLYVGNIKPHKNLIKLIEGFEIIKHKIPHNLIIVGKKDGFITGDSRVNEFASKNINRIQFTGYVTDKELNKLFNNADIFVFPSLYEGFGLPPLEAMAKGIPVAASNIPPIKEICGDNAIYFNPYDEYSIARSIYKLINNQDLKEKLSIEGKIHAAEFTWAKSAIITEKVIADILLKSPIDGTSM</sequence>
<dbReference type="Pfam" id="PF00534">
    <property type="entry name" value="Glycos_transf_1"/>
    <property type="match status" value="1"/>
</dbReference>
<dbReference type="SUPFAM" id="SSF53756">
    <property type="entry name" value="UDP-Glycosyltransferase/glycogen phosphorylase"/>
    <property type="match status" value="1"/>
</dbReference>
<accession>A0A1I2W1C7</accession>
<dbReference type="RefSeq" id="WP_093674675.1">
    <property type="nucleotide sequence ID" value="NZ_FOOY01000033.1"/>
</dbReference>
<organism evidence="4 5">
    <name type="scientific">Sporolactobacillus nakayamae</name>
    <dbReference type="NCBI Taxonomy" id="269670"/>
    <lineage>
        <taxon>Bacteria</taxon>
        <taxon>Bacillati</taxon>
        <taxon>Bacillota</taxon>
        <taxon>Bacilli</taxon>
        <taxon>Bacillales</taxon>
        <taxon>Sporolactobacillaceae</taxon>
        <taxon>Sporolactobacillus</taxon>
    </lineage>
</organism>
<reference evidence="5" key="1">
    <citation type="submission" date="2016-10" db="EMBL/GenBank/DDBJ databases">
        <authorList>
            <person name="Varghese N."/>
            <person name="Submissions S."/>
        </authorList>
    </citation>
    <scope>NUCLEOTIDE SEQUENCE [LARGE SCALE GENOMIC DNA]</scope>
    <source>
        <strain evidence="5">ATCC 700379</strain>
    </source>
</reference>
<feature type="domain" description="Glycosyltransferase subfamily 4-like N-terminal" evidence="3">
    <location>
        <begin position="89"/>
        <end position="168"/>
    </location>
</feature>
<dbReference type="PANTHER" id="PTHR46401:SF2">
    <property type="entry name" value="GLYCOSYLTRANSFERASE WBBK-RELATED"/>
    <property type="match status" value="1"/>
</dbReference>
<gene>
    <name evidence="4" type="ORF">SAMN02982927_03324</name>
</gene>
<dbReference type="CDD" id="cd03809">
    <property type="entry name" value="GT4_MtfB-like"/>
    <property type="match status" value="1"/>
</dbReference>
<keyword evidence="1 4" id="KW-0808">Transferase</keyword>
<evidence type="ECO:0000313" key="5">
    <source>
        <dbReference type="Proteomes" id="UP000198752"/>
    </source>
</evidence>
<dbReference type="InterPro" id="IPR028098">
    <property type="entry name" value="Glyco_trans_4-like_N"/>
</dbReference>
<evidence type="ECO:0000259" key="3">
    <source>
        <dbReference type="Pfam" id="PF13439"/>
    </source>
</evidence>
<dbReference type="EMBL" id="FOOY01000033">
    <property type="protein sequence ID" value="SFG94489.1"/>
    <property type="molecule type" value="Genomic_DNA"/>
</dbReference>